<dbReference type="OrthoDB" id="3865735at2"/>
<evidence type="ECO:0000259" key="2">
    <source>
        <dbReference type="Pfam" id="PF03771"/>
    </source>
</evidence>
<protein>
    <submittedName>
        <fullName evidence="3">DUF317 domain-containing protein</fullName>
    </submittedName>
</protein>
<evidence type="ECO:0000313" key="3">
    <source>
        <dbReference type="EMBL" id="RKN12409.1"/>
    </source>
</evidence>
<comment type="caution">
    <text evidence="3">The sequence shown here is derived from an EMBL/GenBank/DDBJ whole genome shotgun (WGS) entry which is preliminary data.</text>
</comment>
<evidence type="ECO:0000313" key="5">
    <source>
        <dbReference type="Proteomes" id="UP000268652"/>
    </source>
</evidence>
<dbReference type="Proteomes" id="UP000268652">
    <property type="component" value="Unassembled WGS sequence"/>
</dbReference>
<dbReference type="Pfam" id="PF03771">
    <property type="entry name" value="SPDY"/>
    <property type="match status" value="1"/>
</dbReference>
<feature type="compositionally biased region" description="Polar residues" evidence="1">
    <location>
        <begin position="152"/>
        <end position="168"/>
    </location>
</feature>
<dbReference type="AlphaFoldDB" id="A0A3A9WHZ6"/>
<evidence type="ECO:0000256" key="1">
    <source>
        <dbReference type="SAM" id="MobiDB-lite"/>
    </source>
</evidence>
<dbReference type="InterPro" id="IPR005523">
    <property type="entry name" value="DUF317_SPDY"/>
</dbReference>
<accession>A0A3A9WHZ6</accession>
<sequence length="203" mass="21688">MGGQAGPGFHLAVGDNLLDHRVVAVLAAGSGSSRNGLPALLRLGTPLEQAGWALRDSGRGEAVYRSPDRLAQVRLNRHHLTHQAEMTGEEERWLMSGGGSGNRWFATATSLIPEHLVASTHKAIVDPAPVIRHGEDLRRLPPEATIAPVRPTPSNSPRTQAANTRSTTGPRKPSTIPPGPPKPEPGPLTISFPFSRLSTWPTQ</sequence>
<keyword evidence="5" id="KW-1185">Reference proteome</keyword>
<dbReference type="Proteomes" id="UP000275024">
    <property type="component" value="Unassembled WGS sequence"/>
</dbReference>
<name>A0A3A9WHZ6_9ACTN</name>
<proteinExistence type="predicted"/>
<dbReference type="EMBL" id="RBDX01000001">
    <property type="protein sequence ID" value="RKN12409.1"/>
    <property type="molecule type" value="Genomic_DNA"/>
</dbReference>
<dbReference type="EMBL" id="RBDY01000001">
    <property type="protein sequence ID" value="RKN27821.1"/>
    <property type="molecule type" value="Genomic_DNA"/>
</dbReference>
<feature type="compositionally biased region" description="Pro residues" evidence="1">
    <location>
        <begin position="175"/>
        <end position="186"/>
    </location>
</feature>
<gene>
    <name evidence="4" type="ORF">D7318_02840</name>
    <name evidence="3" type="ORF">D7319_00050</name>
</gene>
<feature type="domain" description="DUF317" evidence="2">
    <location>
        <begin position="66"/>
        <end position="130"/>
    </location>
</feature>
<evidence type="ECO:0000313" key="4">
    <source>
        <dbReference type="EMBL" id="RKN27821.1"/>
    </source>
</evidence>
<organism evidence="3 6">
    <name type="scientific">Streptomyces radicis</name>
    <dbReference type="NCBI Taxonomy" id="1750517"/>
    <lineage>
        <taxon>Bacteria</taxon>
        <taxon>Bacillati</taxon>
        <taxon>Actinomycetota</taxon>
        <taxon>Actinomycetes</taxon>
        <taxon>Kitasatosporales</taxon>
        <taxon>Streptomycetaceae</taxon>
        <taxon>Streptomyces</taxon>
    </lineage>
</organism>
<reference evidence="5 6" key="1">
    <citation type="submission" date="2018-09" db="EMBL/GenBank/DDBJ databases">
        <title>Streptomyces sp. nov. DS1-2, an endophytic actinomycete isolated from roots of Dendrobium scabrilingue.</title>
        <authorList>
            <person name="Kuncharoen N."/>
            <person name="Kudo T."/>
            <person name="Ohkuma M."/>
            <person name="Yuki M."/>
            <person name="Tanasupawat S."/>
        </authorList>
    </citation>
    <scope>NUCLEOTIDE SEQUENCE [LARGE SCALE GENOMIC DNA]</scope>
    <source>
        <strain evidence="3 6">AZ1-7</strain>
        <strain evidence="4 5">DS1-2</strain>
    </source>
</reference>
<feature type="region of interest" description="Disordered" evidence="1">
    <location>
        <begin position="135"/>
        <end position="203"/>
    </location>
</feature>
<evidence type="ECO:0000313" key="6">
    <source>
        <dbReference type="Proteomes" id="UP000275024"/>
    </source>
</evidence>